<dbReference type="SUPFAM" id="SSF53383">
    <property type="entry name" value="PLP-dependent transferases"/>
    <property type="match status" value="1"/>
</dbReference>
<organism evidence="3 4">
    <name type="scientific">Naegleria fowleri</name>
    <name type="common">Brain eating amoeba</name>
    <dbReference type="NCBI Taxonomy" id="5763"/>
    <lineage>
        <taxon>Eukaryota</taxon>
        <taxon>Discoba</taxon>
        <taxon>Heterolobosea</taxon>
        <taxon>Tetramitia</taxon>
        <taxon>Eutetramitia</taxon>
        <taxon>Vahlkampfiidae</taxon>
        <taxon>Naegleria</taxon>
    </lineage>
</organism>
<dbReference type="VEuPathDB" id="AmoebaDB:NF0049750"/>
<proteinExistence type="predicted"/>
<dbReference type="GeneID" id="68119034"/>
<protein>
    <recommendedName>
        <fullName evidence="2">Aminotransferase class V domain-containing protein</fullName>
    </recommendedName>
</protein>
<keyword evidence="4" id="KW-1185">Reference proteome</keyword>
<dbReference type="Proteomes" id="UP000444721">
    <property type="component" value="Unassembled WGS sequence"/>
</dbReference>
<dbReference type="AlphaFoldDB" id="A0A6A5C876"/>
<evidence type="ECO:0000313" key="3">
    <source>
        <dbReference type="EMBL" id="KAF0981958.1"/>
    </source>
</evidence>
<evidence type="ECO:0000256" key="1">
    <source>
        <dbReference type="ARBA" id="ARBA00022898"/>
    </source>
</evidence>
<dbReference type="OMA" id="TGNCHKW"/>
<evidence type="ECO:0000259" key="2">
    <source>
        <dbReference type="Pfam" id="PF00266"/>
    </source>
</evidence>
<keyword evidence="1" id="KW-0663">Pyridoxal phosphate</keyword>
<accession>A0A6A5C876</accession>
<comment type="caution">
    <text evidence="3">The sequence shown here is derived from an EMBL/GenBank/DDBJ whole genome shotgun (WGS) entry which is preliminary data.</text>
</comment>
<gene>
    <name evidence="3" type="ORF">FDP41_011819</name>
</gene>
<dbReference type="EMBL" id="VFQX01000012">
    <property type="protein sequence ID" value="KAF0981958.1"/>
    <property type="molecule type" value="Genomic_DNA"/>
</dbReference>
<sequence>MLSNDKFYHSSSPPSFGSLEMKKQFYTDLNYTNLNHGSYGSTPKQVLQANFNYQVEMETSIDEWFRIKVIPKYNQSRQILSKMIGSQHEDDVVLVENASAAINAIFRSYPFLEHNNNLPTTSWNKKIQDTLKKPLTILYFNTAYGMVKKTLEYIHDFYGIELLELNFTLSDIQSEENILKKVQSFTLSHLNTHDIKIAVMCHIVSTPAITLPVKQLVEIFKEHSIATIVDGAHSIGNIAFNVSEIDSDYYLSNTHKWLFTPKTGCLIWKNPKASFQIHPTVISFYYTNTPQQSYQKEFSYIGTRDYSSYLSIQDAIAYRQWLGGEEKIQHYNSQLAIQIGELYSKLFGTHVITQDKRLWGGAMVNIKLPLEFGEDVTFWTRVQNILLEKYRSYVVFFEFDSKMYCRISAQIYNELKDYERIGKAIYQVARELKEEL</sequence>
<dbReference type="Gene3D" id="3.40.640.10">
    <property type="entry name" value="Type I PLP-dependent aspartate aminotransferase-like (Major domain)"/>
    <property type="match status" value="2"/>
</dbReference>
<name>A0A6A5C876_NAEFO</name>
<dbReference type="InterPro" id="IPR015424">
    <property type="entry name" value="PyrdxlP-dep_Trfase"/>
</dbReference>
<dbReference type="Pfam" id="PF00266">
    <property type="entry name" value="Aminotran_5"/>
    <property type="match status" value="1"/>
</dbReference>
<reference evidence="3 4" key="1">
    <citation type="journal article" date="2019" name="Sci. Rep.">
        <title>Nanopore sequencing improves the draft genome of the human pathogenic amoeba Naegleria fowleri.</title>
        <authorList>
            <person name="Liechti N."/>
            <person name="Schurch N."/>
            <person name="Bruggmann R."/>
            <person name="Wittwer M."/>
        </authorList>
    </citation>
    <scope>NUCLEOTIDE SEQUENCE [LARGE SCALE GENOMIC DNA]</scope>
    <source>
        <strain evidence="3 4">ATCC 30894</strain>
    </source>
</reference>
<dbReference type="VEuPathDB" id="AmoebaDB:FDP41_011819"/>
<dbReference type="OrthoDB" id="5978656at2759"/>
<dbReference type="RefSeq" id="XP_044566671.1">
    <property type="nucleotide sequence ID" value="XM_044702270.1"/>
</dbReference>
<dbReference type="PANTHER" id="PTHR43092">
    <property type="entry name" value="L-CYSTEINE DESULFHYDRASE"/>
    <property type="match status" value="1"/>
</dbReference>
<dbReference type="InterPro" id="IPR015422">
    <property type="entry name" value="PyrdxlP-dep_Trfase_small"/>
</dbReference>
<dbReference type="VEuPathDB" id="AmoebaDB:NfTy_021930"/>
<dbReference type="InterPro" id="IPR000192">
    <property type="entry name" value="Aminotrans_V_dom"/>
</dbReference>
<feature type="domain" description="Aminotransferase class V" evidence="2">
    <location>
        <begin position="167"/>
        <end position="420"/>
    </location>
</feature>
<dbReference type="InterPro" id="IPR015421">
    <property type="entry name" value="PyrdxlP-dep_Trfase_major"/>
</dbReference>
<dbReference type="PANTHER" id="PTHR43092:SF2">
    <property type="entry name" value="HERCYNYLCYSTEINE SULFOXIDE LYASE"/>
    <property type="match status" value="1"/>
</dbReference>
<dbReference type="Gene3D" id="3.90.1150.10">
    <property type="entry name" value="Aspartate Aminotransferase, domain 1"/>
    <property type="match status" value="2"/>
</dbReference>
<evidence type="ECO:0000313" key="4">
    <source>
        <dbReference type="Proteomes" id="UP000444721"/>
    </source>
</evidence>